<dbReference type="EMBL" id="SNRW01001360">
    <property type="protein sequence ID" value="KAA6396700.1"/>
    <property type="molecule type" value="Genomic_DNA"/>
</dbReference>
<organism evidence="2 3">
    <name type="scientific">Streblomastix strix</name>
    <dbReference type="NCBI Taxonomy" id="222440"/>
    <lineage>
        <taxon>Eukaryota</taxon>
        <taxon>Metamonada</taxon>
        <taxon>Preaxostyla</taxon>
        <taxon>Oxymonadida</taxon>
        <taxon>Streblomastigidae</taxon>
        <taxon>Streblomastix</taxon>
    </lineage>
</organism>
<protein>
    <submittedName>
        <fullName evidence="2">Uncharacterized protein</fullName>
    </submittedName>
</protein>
<comment type="caution">
    <text evidence="2">The sequence shown here is derived from an EMBL/GenBank/DDBJ whole genome shotgun (WGS) entry which is preliminary data.</text>
</comment>
<sequence>RTTFDNNCNSNISVPDKSLGSTEAGAKSDTPNNFIPQQEQRKKADVARVTEDKSAKHFIVNKIRQGSKKQKQGFNSENQIEIEPDTGTDQPDWLDQVKRKGGGKRGQRS</sequence>
<feature type="compositionally biased region" description="Polar residues" evidence="1">
    <location>
        <begin position="1"/>
        <end position="13"/>
    </location>
</feature>
<evidence type="ECO:0000256" key="1">
    <source>
        <dbReference type="SAM" id="MobiDB-lite"/>
    </source>
</evidence>
<feature type="compositionally biased region" description="Polar residues" evidence="1">
    <location>
        <begin position="29"/>
        <end position="38"/>
    </location>
</feature>
<feature type="region of interest" description="Disordered" evidence="1">
    <location>
        <begin position="1"/>
        <end position="109"/>
    </location>
</feature>
<feature type="non-terminal residue" evidence="2">
    <location>
        <position position="1"/>
    </location>
</feature>
<dbReference type="Proteomes" id="UP000324800">
    <property type="component" value="Unassembled WGS sequence"/>
</dbReference>
<gene>
    <name evidence="2" type="ORF">EZS28_007768</name>
</gene>
<name>A0A5J4WP14_9EUKA</name>
<reference evidence="2 3" key="1">
    <citation type="submission" date="2019-03" db="EMBL/GenBank/DDBJ databases">
        <title>Single cell metagenomics reveals metabolic interactions within the superorganism composed of flagellate Streblomastix strix and complex community of Bacteroidetes bacteria on its surface.</title>
        <authorList>
            <person name="Treitli S.C."/>
            <person name="Kolisko M."/>
            <person name="Husnik F."/>
            <person name="Keeling P."/>
            <person name="Hampl V."/>
        </authorList>
    </citation>
    <scope>NUCLEOTIDE SEQUENCE [LARGE SCALE GENOMIC DNA]</scope>
    <source>
        <strain evidence="2">ST1C</strain>
    </source>
</reference>
<feature type="compositionally biased region" description="Basic residues" evidence="1">
    <location>
        <begin position="99"/>
        <end position="109"/>
    </location>
</feature>
<accession>A0A5J4WP14</accession>
<dbReference type="AlphaFoldDB" id="A0A5J4WP14"/>
<feature type="compositionally biased region" description="Basic and acidic residues" evidence="1">
    <location>
        <begin position="39"/>
        <end position="55"/>
    </location>
</feature>
<evidence type="ECO:0000313" key="3">
    <source>
        <dbReference type="Proteomes" id="UP000324800"/>
    </source>
</evidence>
<evidence type="ECO:0000313" key="2">
    <source>
        <dbReference type="EMBL" id="KAA6396700.1"/>
    </source>
</evidence>
<proteinExistence type="predicted"/>